<evidence type="ECO:0000313" key="20">
    <source>
        <dbReference type="Proteomes" id="UP000001784"/>
    </source>
</evidence>
<comment type="catalytic activity">
    <reaction evidence="12">
        <text>Preferential cleavage: (Ac)2-L-Lys-D-Ala-|-D-Ala. Also transpeptidation of peptidyl-alanyl moieties that are N-acyl substituents of D-alanine.</text>
        <dbReference type="EC" id="3.4.16.4"/>
    </reaction>
</comment>
<sequence>MPGKKATPAASAPAAKGVEPPSAKAGGAELSPGQVNAKSAILMEVSTGAILFEQNADEVIEPASFTKIASLYLVFEALRQGRIHLNDEIWISEAAWRTGGSKMFVGVGTKVPLEELLKGIAVVSGNDACVAAAEHVSGSAETFVEAMNRKTRELGMTHSRFLNPHGLPVEGQTTTARDMAILDSAYLRQFPESLQYHSMREYTYNNIVQYNRNHLLLKDPSVDGLKTGYVAAAGYHLAATAKRDGMRLLAVVMGAGTPAVREREALKLLNYGFRYYTLVQPFPQGQPVTTVKVWKGQRDQLGLYPQEAAGFLVSQAQKAQLRWEIQAPAEITAPVQAGQKVGEVVFYIGDQPKRTVSLFSQEDLPLGGWFKRVWQSLLMIHLIDWKLLTAILGSIAAVVILVIFLLGRKSSPQRSRSTYGRK</sequence>
<keyword evidence="10" id="KW-0573">Peptidoglycan synthesis</keyword>
<keyword evidence="11" id="KW-0961">Cell wall biogenesis/degradation</keyword>
<dbReference type="InterPro" id="IPR001967">
    <property type="entry name" value="Peptidase_S11_N"/>
</dbReference>
<keyword evidence="17" id="KW-1133">Transmembrane helix</keyword>
<feature type="compositionally biased region" description="Low complexity" evidence="16">
    <location>
        <begin position="1"/>
        <end position="16"/>
    </location>
</feature>
<proteinExistence type="inferred from homology"/>
<feature type="active site" description="Acyl-ester intermediate" evidence="13">
    <location>
        <position position="64"/>
    </location>
</feature>
<dbReference type="PANTHER" id="PTHR21581">
    <property type="entry name" value="D-ALANYL-D-ALANINE CARBOXYPEPTIDASE"/>
    <property type="match status" value="1"/>
</dbReference>
<dbReference type="KEGG" id="sfu:Sfum_1305"/>
<evidence type="ECO:0000256" key="11">
    <source>
        <dbReference type="ARBA" id="ARBA00023316"/>
    </source>
</evidence>
<evidence type="ECO:0000256" key="9">
    <source>
        <dbReference type="ARBA" id="ARBA00022960"/>
    </source>
</evidence>
<evidence type="ECO:0000256" key="17">
    <source>
        <dbReference type="SAM" id="Phobius"/>
    </source>
</evidence>
<dbReference type="AlphaFoldDB" id="A0LHU5"/>
<evidence type="ECO:0000256" key="13">
    <source>
        <dbReference type="PIRSR" id="PIRSR618044-1"/>
    </source>
</evidence>
<evidence type="ECO:0000256" key="1">
    <source>
        <dbReference type="ARBA" id="ARBA00003217"/>
    </source>
</evidence>
<evidence type="ECO:0000256" key="5">
    <source>
        <dbReference type="ARBA" id="ARBA00022645"/>
    </source>
</evidence>
<keyword evidence="5" id="KW-0121">Carboxypeptidase</keyword>
<keyword evidence="17" id="KW-0812">Transmembrane</keyword>
<organism evidence="19 20">
    <name type="scientific">Syntrophobacter fumaroxidans (strain DSM 10017 / MPOB)</name>
    <dbReference type="NCBI Taxonomy" id="335543"/>
    <lineage>
        <taxon>Bacteria</taxon>
        <taxon>Pseudomonadati</taxon>
        <taxon>Thermodesulfobacteriota</taxon>
        <taxon>Syntrophobacteria</taxon>
        <taxon>Syntrophobacterales</taxon>
        <taxon>Syntrophobacteraceae</taxon>
        <taxon>Syntrophobacter</taxon>
    </lineage>
</organism>
<dbReference type="Gene3D" id="3.40.710.10">
    <property type="entry name" value="DD-peptidase/beta-lactamase superfamily"/>
    <property type="match status" value="1"/>
</dbReference>
<dbReference type="InterPro" id="IPR015956">
    <property type="entry name" value="Peniciliin-bd_prot_C_sf"/>
</dbReference>
<evidence type="ECO:0000256" key="2">
    <source>
        <dbReference type="ARBA" id="ARBA00004752"/>
    </source>
</evidence>
<dbReference type="STRING" id="335543.Sfum_1305"/>
<reference evidence="19 20" key="1">
    <citation type="submission" date="2006-10" db="EMBL/GenBank/DDBJ databases">
        <title>Complete sequence of Syntrophobacter fumaroxidans MPOB.</title>
        <authorList>
            <consortium name="US DOE Joint Genome Institute"/>
            <person name="Copeland A."/>
            <person name="Lucas S."/>
            <person name="Lapidus A."/>
            <person name="Barry K."/>
            <person name="Detter J.C."/>
            <person name="Glavina del Rio T."/>
            <person name="Hammon N."/>
            <person name="Israni S."/>
            <person name="Pitluck S."/>
            <person name="Goltsman E.G."/>
            <person name="Martinez M."/>
            <person name="Schmutz J."/>
            <person name="Larimer F."/>
            <person name="Land M."/>
            <person name="Hauser L."/>
            <person name="Kyrpides N."/>
            <person name="Kim E."/>
            <person name="Boone D.R."/>
            <person name="Brockman F."/>
            <person name="Culley D."/>
            <person name="Ferry J."/>
            <person name="Gunsalus R."/>
            <person name="McInerney M.J."/>
            <person name="Morrison M."/>
            <person name="Plugge C."/>
            <person name="Rohlin L."/>
            <person name="Scholten J."/>
            <person name="Sieber J."/>
            <person name="Stams A.J.M."/>
            <person name="Worm P."/>
            <person name="Henstra A.M."/>
            <person name="Richardson P."/>
        </authorList>
    </citation>
    <scope>NUCLEOTIDE SEQUENCE [LARGE SCALE GENOMIC DNA]</scope>
    <source>
        <strain evidence="20">DSM 10017 / MPOB</strain>
    </source>
</reference>
<dbReference type="EC" id="3.4.16.4" evidence="4"/>
<accession>A0LHU5</accession>
<evidence type="ECO:0000256" key="16">
    <source>
        <dbReference type="SAM" id="MobiDB-lite"/>
    </source>
</evidence>
<evidence type="ECO:0000256" key="14">
    <source>
        <dbReference type="PIRSR" id="PIRSR618044-2"/>
    </source>
</evidence>
<feature type="active site" evidence="13">
    <location>
        <position position="124"/>
    </location>
</feature>
<dbReference type="InterPro" id="IPR037167">
    <property type="entry name" value="Peptidase_S11_C_sf"/>
</dbReference>
<evidence type="ECO:0000256" key="6">
    <source>
        <dbReference type="ARBA" id="ARBA00022670"/>
    </source>
</evidence>
<comment type="similarity">
    <text evidence="3 15">Belongs to the peptidase S11 family.</text>
</comment>
<gene>
    <name evidence="19" type="ordered locus">Sfum_1305</name>
</gene>
<evidence type="ECO:0000259" key="18">
    <source>
        <dbReference type="SMART" id="SM00936"/>
    </source>
</evidence>
<keyword evidence="20" id="KW-1185">Reference proteome</keyword>
<evidence type="ECO:0000256" key="12">
    <source>
        <dbReference type="ARBA" id="ARBA00034000"/>
    </source>
</evidence>
<dbReference type="UniPathway" id="UPA00219"/>
<comment type="pathway">
    <text evidence="2">Cell wall biogenesis; peptidoglycan biosynthesis.</text>
</comment>
<evidence type="ECO:0000256" key="3">
    <source>
        <dbReference type="ARBA" id="ARBA00007164"/>
    </source>
</evidence>
<dbReference type="Proteomes" id="UP000001784">
    <property type="component" value="Chromosome"/>
</dbReference>
<dbReference type="InParanoid" id="A0LHU5"/>
<dbReference type="SMART" id="SM00936">
    <property type="entry name" value="PBP5_C"/>
    <property type="match status" value="1"/>
</dbReference>
<dbReference type="GO" id="GO:0009002">
    <property type="term" value="F:serine-type D-Ala-D-Ala carboxypeptidase activity"/>
    <property type="evidence" value="ECO:0007669"/>
    <property type="project" value="UniProtKB-EC"/>
</dbReference>
<dbReference type="GO" id="GO:0006508">
    <property type="term" value="P:proteolysis"/>
    <property type="evidence" value="ECO:0007669"/>
    <property type="project" value="UniProtKB-KW"/>
</dbReference>
<dbReference type="SUPFAM" id="SSF69189">
    <property type="entry name" value="Penicillin-binding protein associated domain"/>
    <property type="match status" value="1"/>
</dbReference>
<evidence type="ECO:0000256" key="4">
    <source>
        <dbReference type="ARBA" id="ARBA00012448"/>
    </source>
</evidence>
<dbReference type="PRINTS" id="PR00725">
    <property type="entry name" value="DADACBPTASE1"/>
</dbReference>
<dbReference type="MEROPS" id="S11.005"/>
<dbReference type="EMBL" id="CP000478">
    <property type="protein sequence ID" value="ABK16997.1"/>
    <property type="molecule type" value="Genomic_DNA"/>
</dbReference>
<evidence type="ECO:0000256" key="15">
    <source>
        <dbReference type="RuleBase" id="RU004016"/>
    </source>
</evidence>
<dbReference type="Gene3D" id="2.60.410.10">
    <property type="entry name" value="D-Ala-D-Ala carboxypeptidase, C-terminal domain"/>
    <property type="match status" value="1"/>
</dbReference>
<keyword evidence="9" id="KW-0133">Cell shape</keyword>
<dbReference type="HOGENOM" id="CLU_027070_8_1_7"/>
<dbReference type="PANTHER" id="PTHR21581:SF6">
    <property type="entry name" value="TRAFFICKING PROTEIN PARTICLE COMPLEX SUBUNIT 12"/>
    <property type="match status" value="1"/>
</dbReference>
<feature type="active site" description="Proton acceptor" evidence="13">
    <location>
        <position position="67"/>
    </location>
</feature>
<evidence type="ECO:0000256" key="8">
    <source>
        <dbReference type="ARBA" id="ARBA00022801"/>
    </source>
</evidence>
<comment type="function">
    <text evidence="1">Removes C-terminal D-alanyl residues from sugar-peptide cell wall precursors.</text>
</comment>
<evidence type="ECO:0000256" key="7">
    <source>
        <dbReference type="ARBA" id="ARBA00022729"/>
    </source>
</evidence>
<dbReference type="GO" id="GO:0071555">
    <property type="term" value="P:cell wall organization"/>
    <property type="evidence" value="ECO:0007669"/>
    <property type="project" value="UniProtKB-KW"/>
</dbReference>
<feature type="binding site" evidence="14">
    <location>
        <position position="226"/>
    </location>
    <ligand>
        <name>substrate</name>
    </ligand>
</feature>
<evidence type="ECO:0000256" key="10">
    <source>
        <dbReference type="ARBA" id="ARBA00022984"/>
    </source>
</evidence>
<dbReference type="InterPro" id="IPR012338">
    <property type="entry name" value="Beta-lactam/transpept-like"/>
</dbReference>
<dbReference type="Pfam" id="PF07943">
    <property type="entry name" value="PBP5_C"/>
    <property type="match status" value="1"/>
</dbReference>
<dbReference type="InterPro" id="IPR018044">
    <property type="entry name" value="Peptidase_S11"/>
</dbReference>
<keyword evidence="8" id="KW-0378">Hydrolase</keyword>
<keyword evidence="6" id="KW-0645">Protease</keyword>
<dbReference type="GO" id="GO:0008360">
    <property type="term" value="P:regulation of cell shape"/>
    <property type="evidence" value="ECO:0007669"/>
    <property type="project" value="UniProtKB-KW"/>
</dbReference>
<feature type="transmembrane region" description="Helical" evidence="17">
    <location>
        <begin position="385"/>
        <end position="406"/>
    </location>
</feature>
<dbReference type="InterPro" id="IPR012907">
    <property type="entry name" value="Peptidase_S11_C"/>
</dbReference>
<evidence type="ECO:0000313" key="19">
    <source>
        <dbReference type="EMBL" id="ABK16997.1"/>
    </source>
</evidence>
<protein>
    <recommendedName>
        <fullName evidence="4">serine-type D-Ala-D-Ala carboxypeptidase</fullName>
        <ecNumber evidence="4">3.4.16.4</ecNumber>
    </recommendedName>
</protein>
<keyword evidence="7" id="KW-0732">Signal</keyword>
<feature type="region of interest" description="Disordered" evidence="16">
    <location>
        <begin position="1"/>
        <end position="30"/>
    </location>
</feature>
<dbReference type="SUPFAM" id="SSF56601">
    <property type="entry name" value="beta-lactamase/transpeptidase-like"/>
    <property type="match status" value="1"/>
</dbReference>
<keyword evidence="17" id="KW-0472">Membrane</keyword>
<dbReference type="GO" id="GO:0009252">
    <property type="term" value="P:peptidoglycan biosynthetic process"/>
    <property type="evidence" value="ECO:0007669"/>
    <property type="project" value="UniProtKB-UniPathway"/>
</dbReference>
<name>A0LHU5_SYNFM</name>
<feature type="domain" description="Peptidase S11 D-Ala-D-Ala carboxypeptidase A C-terminal" evidence="18">
    <location>
        <begin position="276"/>
        <end position="366"/>
    </location>
</feature>
<dbReference type="eggNOG" id="COG1686">
    <property type="taxonomic scope" value="Bacteria"/>
</dbReference>
<dbReference type="Pfam" id="PF00768">
    <property type="entry name" value="Peptidase_S11"/>
    <property type="match status" value="1"/>
</dbReference>
<dbReference type="FunCoup" id="A0LHU5">
    <property type="interactions" value="455"/>
</dbReference>